<evidence type="ECO:0000256" key="1">
    <source>
        <dbReference type="SAM" id="MobiDB-lite"/>
    </source>
</evidence>
<gene>
    <name evidence="2" type="ORF">SAMN05660748_3724</name>
</gene>
<dbReference type="Proteomes" id="UP000219435">
    <property type="component" value="Unassembled WGS sequence"/>
</dbReference>
<feature type="region of interest" description="Disordered" evidence="1">
    <location>
        <begin position="162"/>
        <end position="234"/>
    </location>
</feature>
<name>A0A285VBK7_9ACTN</name>
<evidence type="ECO:0000313" key="3">
    <source>
        <dbReference type="Proteomes" id="UP000219435"/>
    </source>
</evidence>
<proteinExistence type="predicted"/>
<dbReference type="EMBL" id="OBQI01000006">
    <property type="protein sequence ID" value="SOC51440.1"/>
    <property type="molecule type" value="Genomic_DNA"/>
</dbReference>
<reference evidence="3" key="1">
    <citation type="submission" date="2017-08" db="EMBL/GenBank/DDBJ databases">
        <authorList>
            <person name="Varghese N."/>
            <person name="Submissions S."/>
        </authorList>
    </citation>
    <scope>NUCLEOTIDE SEQUENCE [LARGE SCALE GENOMIC DNA]</scope>
    <source>
        <strain evidence="3">DSM 4725</strain>
    </source>
</reference>
<sequence>MGWMGPVVDDQEHEGWVVPLFADGAQGAGTSSARGLLVARRPDEGPCNGDRVRLTYRDGSTAEGVWQDSTLLRGDGIAHAHTSGQVLLEVTEQAEEWRPDAAVVGWAAGCTCGWRGTPWTRVPPELADPAARRLAVTGPWADLEAADENRVMQDWRRHIAGWQAPRGRRGGRRPAGRRRPLAGRGGAHRTRGRSRVGRHRPGRRHDRPGRPPSGGPPMTEQPTGHPGPTAGTQPGQRAMLVVDLDGEPLAPLRALEEILLCLGMWEDDDRRNPSAGTEPLRLPPPLADRVALAAVQRLLTALAPTQ</sequence>
<organism evidence="2 3">
    <name type="scientific">Blastococcus aggregatus</name>
    <dbReference type="NCBI Taxonomy" id="38502"/>
    <lineage>
        <taxon>Bacteria</taxon>
        <taxon>Bacillati</taxon>
        <taxon>Actinomycetota</taxon>
        <taxon>Actinomycetes</taxon>
        <taxon>Geodermatophilales</taxon>
        <taxon>Geodermatophilaceae</taxon>
        <taxon>Blastococcus</taxon>
    </lineage>
</organism>
<dbReference type="AlphaFoldDB" id="A0A285VBK7"/>
<keyword evidence="3" id="KW-1185">Reference proteome</keyword>
<accession>A0A285VBK7</accession>
<dbReference type="RefSeq" id="WP_245853024.1">
    <property type="nucleotide sequence ID" value="NZ_OBQI01000006.1"/>
</dbReference>
<protein>
    <submittedName>
        <fullName evidence="2">Uncharacterized protein</fullName>
    </submittedName>
</protein>
<feature type="compositionally biased region" description="Basic residues" evidence="1">
    <location>
        <begin position="166"/>
        <end position="207"/>
    </location>
</feature>
<evidence type="ECO:0000313" key="2">
    <source>
        <dbReference type="EMBL" id="SOC51440.1"/>
    </source>
</evidence>